<organism evidence="7 9">
    <name type="scientific">Neoehrlichia mikurensis</name>
    <dbReference type="NCBI Taxonomy" id="89586"/>
    <lineage>
        <taxon>Bacteria</taxon>
        <taxon>Pseudomonadati</taxon>
        <taxon>Pseudomonadota</taxon>
        <taxon>Alphaproteobacteria</taxon>
        <taxon>Rickettsiales</taxon>
        <taxon>Anaplasmataceae</taxon>
        <taxon>Candidatus Neoehrlichia</taxon>
    </lineage>
</organism>
<dbReference type="InterPro" id="IPR033749">
    <property type="entry name" value="Polyprenyl_synt_CS"/>
</dbReference>
<keyword evidence="6" id="KW-0414">Isoprene biosynthesis</keyword>
<dbReference type="SFLD" id="SFLDG01017">
    <property type="entry name" value="Polyprenyl_Transferase_Like"/>
    <property type="match status" value="1"/>
</dbReference>
<dbReference type="PROSITE" id="PS00444">
    <property type="entry name" value="POLYPRENYL_SYNTHASE_2"/>
    <property type="match status" value="1"/>
</dbReference>
<dbReference type="EMBL" id="CP089286">
    <property type="protein sequence ID" value="UTO55524.1"/>
    <property type="molecule type" value="Genomic_DNA"/>
</dbReference>
<protein>
    <submittedName>
        <fullName evidence="7">Polyprenyl synthetase family protein</fullName>
    </submittedName>
</protein>
<comment type="cofactor">
    <cofactor evidence="1">
        <name>Mg(2+)</name>
        <dbReference type="ChEBI" id="CHEBI:18420"/>
    </cofactor>
</comment>
<dbReference type="CDD" id="cd00685">
    <property type="entry name" value="Trans_IPPS_HT"/>
    <property type="match status" value="1"/>
</dbReference>
<evidence type="ECO:0000256" key="2">
    <source>
        <dbReference type="ARBA" id="ARBA00006706"/>
    </source>
</evidence>
<evidence type="ECO:0000313" key="10">
    <source>
        <dbReference type="Proteomes" id="UP001059985"/>
    </source>
</evidence>
<keyword evidence="10" id="KW-1185">Reference proteome</keyword>
<proteinExistence type="inferred from homology"/>
<evidence type="ECO:0000256" key="3">
    <source>
        <dbReference type="ARBA" id="ARBA00022679"/>
    </source>
</evidence>
<reference evidence="7" key="1">
    <citation type="journal article" date="2022" name="Microorganisms">
        <title>Assembly and Comparison of Ca. Neoehrlichia mikurensis Genomes.</title>
        <authorList>
            <person name="Azagi T."/>
            <person name="Dirks R.P."/>
            <person name="Yebra-Pimentel E.S."/>
            <person name="Schaap P.J."/>
            <person name="Koehorst J.J."/>
            <person name="Esser H.J."/>
            <person name="Sprong H."/>
        </authorList>
    </citation>
    <scope>NUCLEOTIDE SEQUENCE</scope>
    <source>
        <strain evidence="8">18-2804</strain>
        <strain evidence="7">18-2837</strain>
    </source>
</reference>
<dbReference type="Proteomes" id="UP001059985">
    <property type="component" value="Chromosome"/>
</dbReference>
<dbReference type="Proteomes" id="UP001059822">
    <property type="component" value="Chromosome"/>
</dbReference>
<accession>A0A9Q9BZI7</accession>
<dbReference type="GO" id="GO:0004659">
    <property type="term" value="F:prenyltransferase activity"/>
    <property type="evidence" value="ECO:0007669"/>
    <property type="project" value="InterPro"/>
</dbReference>
<evidence type="ECO:0000313" key="7">
    <source>
        <dbReference type="EMBL" id="UTO55524.1"/>
    </source>
</evidence>
<dbReference type="PANTHER" id="PTHR43281">
    <property type="entry name" value="FARNESYL DIPHOSPHATE SYNTHASE"/>
    <property type="match status" value="1"/>
</dbReference>
<dbReference type="PROSITE" id="PS00723">
    <property type="entry name" value="POLYPRENYL_SYNTHASE_1"/>
    <property type="match status" value="1"/>
</dbReference>
<evidence type="ECO:0000256" key="5">
    <source>
        <dbReference type="ARBA" id="ARBA00022842"/>
    </source>
</evidence>
<keyword evidence="5" id="KW-0460">Magnesium</keyword>
<evidence type="ECO:0000313" key="8">
    <source>
        <dbReference type="EMBL" id="UTO56445.1"/>
    </source>
</evidence>
<dbReference type="InterPro" id="IPR000092">
    <property type="entry name" value="Polyprenyl_synt"/>
</dbReference>
<dbReference type="RefSeq" id="WP_218193940.1">
    <property type="nucleotide sequence ID" value="NZ_CP054597.1"/>
</dbReference>
<dbReference type="GO" id="GO:0016114">
    <property type="term" value="P:terpenoid biosynthetic process"/>
    <property type="evidence" value="ECO:0007669"/>
    <property type="project" value="UniProtKB-ARBA"/>
</dbReference>
<dbReference type="PANTHER" id="PTHR43281:SF1">
    <property type="entry name" value="FARNESYL DIPHOSPHATE SYNTHASE"/>
    <property type="match status" value="1"/>
</dbReference>
<sequence length="279" mass="31574">MNTHNETLKSIQYFSKLLNQELITILSPITKPENILHKAMCYTILNPGKYIRPFLVNASAKIFNVDIKRILPVSAIIEIIHIYSLIHDDLPSMDNASTRRGKKSCHKKFGEHVAILTGDALLTLAFELISDLRESNYIKCKMIKAVSQACGYQGMINGQLLDIVSPITDLCTIQKMHELKTSKMFSAACELGAILGKASKKETDYLINYGRTLGCAFQIKDDIKDIHQDHQLNNIVNIIGIEESENYMNDLFNQSIEYLKPFTHKANLLSNLVKFIQKI</sequence>
<dbReference type="SFLD" id="SFLDS00005">
    <property type="entry name" value="Isoprenoid_Synthase_Type_I"/>
    <property type="match status" value="1"/>
</dbReference>
<evidence type="ECO:0000313" key="9">
    <source>
        <dbReference type="Proteomes" id="UP001059822"/>
    </source>
</evidence>
<keyword evidence="4" id="KW-0479">Metal-binding</keyword>
<keyword evidence="3" id="KW-0808">Transferase</keyword>
<dbReference type="Pfam" id="PF00348">
    <property type="entry name" value="polyprenyl_synt"/>
    <property type="match status" value="1"/>
</dbReference>
<dbReference type="AlphaFoldDB" id="A0A9Q9BZI7"/>
<dbReference type="GO" id="GO:0046872">
    <property type="term" value="F:metal ion binding"/>
    <property type="evidence" value="ECO:0007669"/>
    <property type="project" value="UniProtKB-KW"/>
</dbReference>
<dbReference type="EMBL" id="CP089285">
    <property type="protein sequence ID" value="UTO56445.1"/>
    <property type="molecule type" value="Genomic_DNA"/>
</dbReference>
<dbReference type="FunFam" id="1.10.600.10:FF:000001">
    <property type="entry name" value="Geranylgeranyl diphosphate synthase"/>
    <property type="match status" value="1"/>
</dbReference>
<evidence type="ECO:0000256" key="6">
    <source>
        <dbReference type="ARBA" id="ARBA00023229"/>
    </source>
</evidence>
<evidence type="ECO:0000256" key="4">
    <source>
        <dbReference type="ARBA" id="ARBA00022723"/>
    </source>
</evidence>
<evidence type="ECO:0000256" key="1">
    <source>
        <dbReference type="ARBA" id="ARBA00001946"/>
    </source>
</evidence>
<comment type="similarity">
    <text evidence="2">Belongs to the FPP/GGPP synthase family.</text>
</comment>
<gene>
    <name evidence="8" type="ORF">LUA81_00285</name>
    <name evidence="7" type="ORF">LUA82_00285</name>
</gene>
<name>A0A9Q9BZI7_9RICK</name>